<dbReference type="Pfam" id="PF20005">
    <property type="entry name" value="fvmX7"/>
    <property type="match status" value="1"/>
</dbReference>
<sequence length="590" mass="63266">MLRSRGRGSRPPAGSAPRDAEPRPRALGQRPAPEPDGRTASGPARRPAPVPKAAPARAALADVNSGAGDSGETAIAVRFATATSALVFTGRLAALGRPQAGDHRRSVDGSSWWVFTHVALDLGRQLATAADGTVFLVRSTQLVRDQGWGDPERVAGRRSAQRLPLASLRPATLFDLVRRAGLYSVPGRALDDAVVLLRAEFAGGVIRRALDLGLEVTYRPTRLTPLFDDEPSDPAQHGVVLELALRAPHGDLPAGFLDALHRDPFTLLCRRVGGEDTVLMQYRQGSALSDGPLLELAERGVWLLSGSEFGCARLERLGEPLDGGALVELAADYPLQDVGASPDWADDAPTAPEAPRLTVVPARTSGATVDATLLDGTQLDTVRMMLEGHPLADAVQVVTGRDQHLLLAAGGLLERLPLGEPLHCTGPGPLYIPLGFRTEPLLPPSALEALFEPDADRAVVLTAHAALVFDLTRRRPAWTLWVGPLPEPDLQLPDEAEAVLRVVDERLTPKPKPRPAEPPRLRQAQPPGSRPRHAGTGSSRRPRHWRDTALDAEFAGDLVRAAEIHEHNGDALRAANLYERAARQAAGRRW</sequence>
<feature type="domain" description="FtsH ternary system" evidence="2">
    <location>
        <begin position="76"/>
        <end position="500"/>
    </location>
</feature>
<evidence type="ECO:0000313" key="3">
    <source>
        <dbReference type="EMBL" id="QBG49798.1"/>
    </source>
</evidence>
<reference evidence="3" key="1">
    <citation type="journal article" date="2019" name="Microb. Cell Fact.">
        <title>Engineering of leucine-responsive regulatory protein improves spiramycin and bitespiramycin biosynthesis.</title>
        <authorList>
            <person name="Lu Z."/>
            <person name="Zhang X."/>
            <person name="Dai J."/>
            <person name="Wang Y."/>
            <person name="He W."/>
        </authorList>
    </citation>
    <scope>NUCLEOTIDE SEQUENCE</scope>
    <source>
        <strain evidence="3">WSJ</strain>
    </source>
</reference>
<protein>
    <recommendedName>
        <fullName evidence="2">FtsH ternary system domain-containing protein</fullName>
    </recommendedName>
</protein>
<accession>A0A411PXG3</accession>
<evidence type="ECO:0000259" key="2">
    <source>
        <dbReference type="Pfam" id="PF20005"/>
    </source>
</evidence>
<proteinExistence type="predicted"/>
<name>A0A411PXG3_9ACTN</name>
<evidence type="ECO:0000256" key="1">
    <source>
        <dbReference type="SAM" id="MobiDB-lite"/>
    </source>
</evidence>
<gene>
    <name evidence="3" type="primary">bsm45</name>
</gene>
<dbReference type="AlphaFoldDB" id="A0A411PXG3"/>
<dbReference type="EMBL" id="MH460451">
    <property type="protein sequence ID" value="QBG49798.1"/>
    <property type="molecule type" value="Genomic_DNA"/>
</dbReference>
<organism evidence="3">
    <name type="scientific">Streptomyces spiramyceticus</name>
    <dbReference type="NCBI Taxonomy" id="299717"/>
    <lineage>
        <taxon>Bacteria</taxon>
        <taxon>Bacillati</taxon>
        <taxon>Actinomycetota</taxon>
        <taxon>Actinomycetes</taxon>
        <taxon>Kitasatosporales</taxon>
        <taxon>Streptomycetaceae</taxon>
        <taxon>Streptomyces</taxon>
    </lineage>
</organism>
<feature type="region of interest" description="Disordered" evidence="1">
    <location>
        <begin position="506"/>
        <end position="546"/>
    </location>
</feature>
<feature type="region of interest" description="Disordered" evidence="1">
    <location>
        <begin position="1"/>
        <end position="57"/>
    </location>
</feature>
<dbReference type="InterPro" id="IPR045486">
    <property type="entry name" value="fvmX7"/>
</dbReference>
<feature type="compositionally biased region" description="Basic and acidic residues" evidence="1">
    <location>
        <begin position="506"/>
        <end position="520"/>
    </location>
</feature>